<organism evidence="3 4">
    <name type="scientific">Psilocybe cyanescens</name>
    <dbReference type="NCBI Taxonomy" id="93625"/>
    <lineage>
        <taxon>Eukaryota</taxon>
        <taxon>Fungi</taxon>
        <taxon>Dikarya</taxon>
        <taxon>Basidiomycota</taxon>
        <taxon>Agaricomycotina</taxon>
        <taxon>Agaricomycetes</taxon>
        <taxon>Agaricomycetidae</taxon>
        <taxon>Agaricales</taxon>
        <taxon>Agaricineae</taxon>
        <taxon>Strophariaceae</taxon>
        <taxon>Psilocybe</taxon>
    </lineage>
</organism>
<evidence type="ECO:0000313" key="4">
    <source>
        <dbReference type="Proteomes" id="UP000283269"/>
    </source>
</evidence>
<dbReference type="PANTHER" id="PTHR35519">
    <property type="entry name" value="MEMBRANE PROTEINS"/>
    <property type="match status" value="1"/>
</dbReference>
<comment type="caution">
    <text evidence="3">The sequence shown here is derived from an EMBL/GenBank/DDBJ whole genome shotgun (WGS) entry which is preliminary data.</text>
</comment>
<accession>A0A409WNH5</accession>
<sequence length="290" mass="31600">MTTLLNKAGKELFAKHLEQYAPQDPLYEFYTNDRGKQKRRKRPLPPGLSKRDARILKTLMSRAHYLDKGFSFCGLRFGWTFIIGMIPIVGDVADISLNYLLIIKPARKLELPNWLLRRMMMNNAVSAGVGFVPVAGDVFVGMFKANSRNVALIEEFLRIRGEEFIKMGGVPEPEEAKKGWFGALTGGKKATAPAAGISPQDVEQVKPGAGMSGDEMKSSLPDEVLAGPSSGPMTTEIPSTSRSGSSGFSLFGSRSKKNKTVSEPLPPPARGDKGRFVEDAEFVPGALPPK</sequence>
<dbReference type="Pfam" id="PF13430">
    <property type="entry name" value="DUF4112"/>
    <property type="match status" value="1"/>
</dbReference>
<gene>
    <name evidence="3" type="ORF">CVT25_001494</name>
</gene>
<keyword evidence="4" id="KW-1185">Reference proteome</keyword>
<dbReference type="PANTHER" id="PTHR35519:SF2">
    <property type="entry name" value="PH DOMAIN PROTEIN"/>
    <property type="match status" value="1"/>
</dbReference>
<dbReference type="AlphaFoldDB" id="A0A409WNH5"/>
<feature type="region of interest" description="Disordered" evidence="1">
    <location>
        <begin position="191"/>
        <end position="290"/>
    </location>
</feature>
<dbReference type="STRING" id="93625.A0A409WNH5"/>
<dbReference type="Proteomes" id="UP000283269">
    <property type="component" value="Unassembled WGS sequence"/>
</dbReference>
<feature type="transmembrane region" description="Helical" evidence="2">
    <location>
        <begin position="77"/>
        <end position="103"/>
    </location>
</feature>
<evidence type="ECO:0000256" key="2">
    <source>
        <dbReference type="SAM" id="Phobius"/>
    </source>
</evidence>
<dbReference type="InterPro" id="IPR025187">
    <property type="entry name" value="DUF4112"/>
</dbReference>
<keyword evidence="2" id="KW-1133">Transmembrane helix</keyword>
<dbReference type="OrthoDB" id="2103474at2759"/>
<evidence type="ECO:0000256" key="1">
    <source>
        <dbReference type="SAM" id="MobiDB-lite"/>
    </source>
</evidence>
<keyword evidence="2" id="KW-0472">Membrane</keyword>
<feature type="compositionally biased region" description="Low complexity" evidence="1">
    <location>
        <begin position="239"/>
        <end position="253"/>
    </location>
</feature>
<protein>
    <submittedName>
        <fullName evidence="3">Uncharacterized protein</fullName>
    </submittedName>
</protein>
<evidence type="ECO:0000313" key="3">
    <source>
        <dbReference type="EMBL" id="PPQ80065.1"/>
    </source>
</evidence>
<dbReference type="InParanoid" id="A0A409WNH5"/>
<proteinExistence type="predicted"/>
<feature type="transmembrane region" description="Helical" evidence="2">
    <location>
        <begin position="124"/>
        <end position="143"/>
    </location>
</feature>
<reference evidence="3 4" key="1">
    <citation type="journal article" date="2018" name="Evol. Lett.">
        <title>Horizontal gene cluster transfer increased hallucinogenic mushroom diversity.</title>
        <authorList>
            <person name="Reynolds H.T."/>
            <person name="Vijayakumar V."/>
            <person name="Gluck-Thaler E."/>
            <person name="Korotkin H.B."/>
            <person name="Matheny P.B."/>
            <person name="Slot J.C."/>
        </authorList>
    </citation>
    <scope>NUCLEOTIDE SEQUENCE [LARGE SCALE GENOMIC DNA]</scope>
    <source>
        <strain evidence="3 4">2631</strain>
    </source>
</reference>
<keyword evidence="2" id="KW-0812">Transmembrane</keyword>
<dbReference type="EMBL" id="NHYD01003349">
    <property type="protein sequence ID" value="PPQ80065.1"/>
    <property type="molecule type" value="Genomic_DNA"/>
</dbReference>
<name>A0A409WNH5_PSICY</name>